<dbReference type="Gene3D" id="3.20.20.10">
    <property type="entry name" value="Alanine racemase"/>
    <property type="match status" value="1"/>
</dbReference>
<sequence length="232" mass="26902">MTIASNIERIKKRVKAACKRANRSPDEVKIVAVSKLHPVEKIIEAYSNGLRIFGENRVQEAKEKFEILKDYQIEWHLIGHLQKNKVKYAVNIFDFIHSIDSIELAEKVEKRLEKIGKTIKGFIQVKLSEEETKHGVLIEELDNLARFCRNLNYVKIIGLMTVPPYFDDVEKVRPYFVKLRELRDKLNKEVFENSLTELSMGMTHDFEVAIEEGATYVRIGTGIFGERNYDGN</sequence>
<dbReference type="InterPro" id="IPR001608">
    <property type="entry name" value="Ala_racemase_N"/>
</dbReference>
<comment type="similarity">
    <text evidence="2 4">Belongs to the pyridoxal phosphate-binding protein YggS/PROSC family.</text>
</comment>
<keyword evidence="1 2" id="KW-0663">Pyridoxal phosphate</keyword>
<gene>
    <name evidence="6" type="ORF">TTHT_0292</name>
</gene>
<dbReference type="FunFam" id="3.20.20.10:FF:000018">
    <property type="entry name" value="Pyridoxal phosphate homeostasis protein"/>
    <property type="match status" value="1"/>
</dbReference>
<dbReference type="Proteomes" id="UP000595564">
    <property type="component" value="Chromosome"/>
</dbReference>
<accession>A0A7R6PLS2</accession>
<dbReference type="SUPFAM" id="SSF51419">
    <property type="entry name" value="PLP-binding barrel"/>
    <property type="match status" value="1"/>
</dbReference>
<dbReference type="GO" id="GO:0030170">
    <property type="term" value="F:pyridoxal phosphate binding"/>
    <property type="evidence" value="ECO:0007669"/>
    <property type="project" value="UniProtKB-UniRule"/>
</dbReference>
<dbReference type="Pfam" id="PF01168">
    <property type="entry name" value="Ala_racemase_N"/>
    <property type="match status" value="1"/>
</dbReference>
<protein>
    <recommendedName>
        <fullName evidence="2">Pyridoxal phosphate homeostasis protein</fullName>
        <shortName evidence="2">PLP homeostasis protein</shortName>
    </recommendedName>
</protein>
<comment type="function">
    <text evidence="2">Pyridoxal 5'-phosphate (PLP)-binding protein, which is involved in PLP homeostasis.</text>
</comment>
<dbReference type="InterPro" id="IPR011078">
    <property type="entry name" value="PyrdxlP_homeostasis"/>
</dbReference>
<dbReference type="RefSeq" id="WP_201328247.1">
    <property type="nucleotide sequence ID" value="NZ_AP017470.1"/>
</dbReference>
<dbReference type="PANTHER" id="PTHR10146:SF14">
    <property type="entry name" value="PYRIDOXAL PHOSPHATE HOMEOSTASIS PROTEIN"/>
    <property type="match status" value="1"/>
</dbReference>
<keyword evidence="7" id="KW-1185">Reference proteome</keyword>
<dbReference type="KEGG" id="thyd:TTHT_0292"/>
<reference evidence="6 7" key="1">
    <citation type="journal article" date="2012" name="Extremophiles">
        <title>Thermotomaculum hydrothermale gen. nov., sp. nov., a novel heterotrophic thermophile within the phylum Acidobacteria from a deep-sea hydrothermal vent chimney in the Southern Okinawa Trough.</title>
        <authorList>
            <person name="Izumi H."/>
            <person name="Nunoura T."/>
            <person name="Miyazaki M."/>
            <person name="Mino S."/>
            <person name="Toki T."/>
            <person name="Takai K."/>
            <person name="Sako Y."/>
            <person name="Sawabe T."/>
            <person name="Nakagawa S."/>
        </authorList>
    </citation>
    <scope>NUCLEOTIDE SEQUENCE [LARGE SCALE GENOMIC DNA]</scope>
    <source>
        <strain evidence="6 7">AC55</strain>
    </source>
</reference>
<name>A0A7R6PLS2_9BACT</name>
<evidence type="ECO:0000256" key="1">
    <source>
        <dbReference type="ARBA" id="ARBA00022898"/>
    </source>
</evidence>
<dbReference type="InterPro" id="IPR029066">
    <property type="entry name" value="PLP-binding_barrel"/>
</dbReference>
<proteinExistence type="inferred from homology"/>
<dbReference type="EMBL" id="AP017470">
    <property type="protein sequence ID" value="BBB31913.1"/>
    <property type="molecule type" value="Genomic_DNA"/>
</dbReference>
<dbReference type="CDD" id="cd00635">
    <property type="entry name" value="PLPDE_III_YBL036c_like"/>
    <property type="match status" value="1"/>
</dbReference>
<evidence type="ECO:0000313" key="7">
    <source>
        <dbReference type="Proteomes" id="UP000595564"/>
    </source>
</evidence>
<dbReference type="PIRSF" id="PIRSF004848">
    <property type="entry name" value="YBL036c_PLPDEIII"/>
    <property type="match status" value="1"/>
</dbReference>
<evidence type="ECO:0000256" key="3">
    <source>
        <dbReference type="PIRSR" id="PIRSR004848-1"/>
    </source>
</evidence>
<evidence type="ECO:0000313" key="6">
    <source>
        <dbReference type="EMBL" id="BBB31913.1"/>
    </source>
</evidence>
<evidence type="ECO:0000256" key="2">
    <source>
        <dbReference type="HAMAP-Rule" id="MF_02087"/>
    </source>
</evidence>
<evidence type="ECO:0000259" key="5">
    <source>
        <dbReference type="Pfam" id="PF01168"/>
    </source>
</evidence>
<comment type="cofactor">
    <cofactor evidence="3">
        <name>pyridoxal 5'-phosphate</name>
        <dbReference type="ChEBI" id="CHEBI:597326"/>
    </cofactor>
</comment>
<dbReference type="AlphaFoldDB" id="A0A7R6PLS2"/>
<dbReference type="HAMAP" id="MF_02087">
    <property type="entry name" value="PLP_homeostasis"/>
    <property type="match status" value="1"/>
</dbReference>
<feature type="modified residue" description="N6-(pyridoxal phosphate)lysine" evidence="2 3">
    <location>
        <position position="35"/>
    </location>
</feature>
<feature type="domain" description="Alanine racemase N-terminal" evidence="5">
    <location>
        <begin position="7"/>
        <end position="227"/>
    </location>
</feature>
<evidence type="ECO:0000256" key="4">
    <source>
        <dbReference type="RuleBase" id="RU004514"/>
    </source>
</evidence>
<dbReference type="NCBIfam" id="TIGR00044">
    <property type="entry name" value="YggS family pyridoxal phosphate-dependent enzyme"/>
    <property type="match status" value="1"/>
</dbReference>
<dbReference type="PANTHER" id="PTHR10146">
    <property type="entry name" value="PROLINE SYNTHETASE CO-TRANSCRIBED BACTERIAL HOMOLOG PROTEIN"/>
    <property type="match status" value="1"/>
</dbReference>
<organism evidence="6 7">
    <name type="scientific">Thermotomaculum hydrothermale</name>
    <dbReference type="NCBI Taxonomy" id="981385"/>
    <lineage>
        <taxon>Bacteria</taxon>
        <taxon>Pseudomonadati</taxon>
        <taxon>Acidobacteriota</taxon>
        <taxon>Holophagae</taxon>
        <taxon>Thermotomaculales</taxon>
        <taxon>Thermotomaculaceae</taxon>
        <taxon>Thermotomaculum</taxon>
    </lineage>
</organism>